<protein>
    <recommendedName>
        <fullName evidence="4">Transmembrane protein</fullName>
    </recommendedName>
</protein>
<reference evidence="2 3" key="1">
    <citation type="submission" date="2024-07" db="EMBL/GenBank/DDBJ databases">
        <authorList>
            <person name="Akdeniz Z."/>
        </authorList>
    </citation>
    <scope>NUCLEOTIDE SEQUENCE [LARGE SCALE GENOMIC DNA]</scope>
</reference>
<dbReference type="EMBL" id="CAXDID020000113">
    <property type="protein sequence ID" value="CAL6030084.1"/>
    <property type="molecule type" value="Genomic_DNA"/>
</dbReference>
<gene>
    <name evidence="2" type="ORF">HINF_LOCUS32961</name>
</gene>
<accession>A0ABP1J4I4</accession>
<feature type="transmembrane region" description="Helical" evidence="1">
    <location>
        <begin position="500"/>
        <end position="518"/>
    </location>
</feature>
<proteinExistence type="predicted"/>
<sequence length="556" mass="66121">MILNLAIQYAQNIMQHIDIGQCYTRTSSLTLDKDQRILILQLIPTFNTNCTLLNGDIQVHLKLQQNAIPYTLSISAIQFSYNKTQDIIFYIPQKYDITNYNNEQFAVISINNLLYITQMQVFIFDELKTDIRQCFEQIEIIIIGNLTTFNMCPNIKCINQLVLSNNNKQQYVEKISVSIDKFTYNLSTQEIINKYQEQKCYSEKIFINNQDRQQILLESFIVSKVNILFSSEEQSFQLVYPVLTNIDNISNIFTSKLTYLYAYESDYGYEMIFEYNQTLENEAINIVDNLQYDYVQYRLTESIKSNLGVYKQFITKTESKFNKSQRSIKFSCGQMKGEQLKTCNEMYYNDYFTYYANTTYNLDIMFYHQNQLVYLIKAYNCRPRYTCWNYGVAVFSNSQLTLQLSRNNYCDNYNEYYDTSNIPTKIKIYNKYYELEQEIQQNISDATDRNQFNISCKLIDCSKLNQDSIIYLEMYVSYFYESFYITKVSDLRYKLSVTQYSGIIIGAILLFIIFIVAVRQCFKSYLTIQNYQYFGTQHRQQQQQYHNNRQQIFGEM</sequence>
<evidence type="ECO:0008006" key="4">
    <source>
        <dbReference type="Google" id="ProtNLM"/>
    </source>
</evidence>
<evidence type="ECO:0000256" key="1">
    <source>
        <dbReference type="SAM" id="Phobius"/>
    </source>
</evidence>
<comment type="caution">
    <text evidence="2">The sequence shown here is derived from an EMBL/GenBank/DDBJ whole genome shotgun (WGS) entry which is preliminary data.</text>
</comment>
<name>A0ABP1J4I4_9EUKA</name>
<keyword evidence="1" id="KW-0812">Transmembrane</keyword>
<organism evidence="2 3">
    <name type="scientific">Hexamita inflata</name>
    <dbReference type="NCBI Taxonomy" id="28002"/>
    <lineage>
        <taxon>Eukaryota</taxon>
        <taxon>Metamonada</taxon>
        <taxon>Diplomonadida</taxon>
        <taxon>Hexamitidae</taxon>
        <taxon>Hexamitinae</taxon>
        <taxon>Hexamita</taxon>
    </lineage>
</organism>
<evidence type="ECO:0000313" key="2">
    <source>
        <dbReference type="EMBL" id="CAL6030084.1"/>
    </source>
</evidence>
<keyword evidence="1" id="KW-1133">Transmembrane helix</keyword>
<keyword evidence="3" id="KW-1185">Reference proteome</keyword>
<dbReference type="Proteomes" id="UP001642409">
    <property type="component" value="Unassembled WGS sequence"/>
</dbReference>
<keyword evidence="1" id="KW-0472">Membrane</keyword>
<evidence type="ECO:0000313" key="3">
    <source>
        <dbReference type="Proteomes" id="UP001642409"/>
    </source>
</evidence>